<reference evidence="2 3" key="1">
    <citation type="submission" date="2019-04" db="EMBL/GenBank/DDBJ databases">
        <title>Complete Genome of UW386 and Higher Quality Genome of UW700.</title>
        <authorList>
            <person name="Jacobs J."/>
            <person name="Perez A."/>
            <person name="Steidl O."/>
            <person name="Allen C."/>
        </authorList>
    </citation>
    <scope>NUCLEOTIDE SEQUENCE [LARGE SCALE GENOMIC DNA]</scope>
    <source>
        <strain evidence="2 3">UW386</strain>
    </source>
</reference>
<feature type="transmembrane region" description="Helical" evidence="1">
    <location>
        <begin position="295"/>
        <end position="315"/>
    </location>
</feature>
<proteinExistence type="predicted"/>
<evidence type="ECO:0000313" key="2">
    <source>
        <dbReference type="EMBL" id="QCX48396.1"/>
    </source>
</evidence>
<sequence length="406" mass="44566">MVNPLFIFFVIWALQVLGHAVFSGDFYKFSGDTWWIIGAIAPSFVAGCVMSLFFSTGYKKRNRGITAGKLVGGKRAFCLLFLGYVVFGLAPMFGVMLKSGSFAEARGIVVASIQNRDSAAIGAYYSSSLLVVFVVYLFSMASRYSAGFLAVAFTSALMAAILSSGRTLLLLLFIAVPVSLYIQNRIRFRIMVLAIFIFVCAFLGLALLNEKGDSSYGVYSQISWNLKIYLLNGLACFNHFVVEDFPRFDGSVLLPNLVRKLLGVNGDPSPLVLPFVETPLPGNVYTALYPWYHDGGVAGVVVGFFCIGFLSQYLYNGRRKSASLTFYYSLSAYALIMTIFQDQYIQAYPLWVMAVFSVIITSALSPRAVFERDRKNDAPKQGGAVYHESGVGQRDANTAIDLSCSS</sequence>
<evidence type="ECO:0000313" key="3">
    <source>
        <dbReference type="Proteomes" id="UP000310553"/>
    </source>
</evidence>
<dbReference type="NCBIfam" id="TIGR04370">
    <property type="entry name" value="glyco_rpt_poly"/>
    <property type="match status" value="1"/>
</dbReference>
<name>A0AA92EBU2_RALSL</name>
<feature type="transmembrane region" description="Helical" evidence="1">
    <location>
        <begin position="190"/>
        <end position="208"/>
    </location>
</feature>
<feature type="transmembrane region" description="Helical" evidence="1">
    <location>
        <begin position="118"/>
        <end position="138"/>
    </location>
</feature>
<organism evidence="2 3">
    <name type="scientific">Ralstonia solanacearum</name>
    <name type="common">Pseudomonas solanacearum</name>
    <dbReference type="NCBI Taxonomy" id="305"/>
    <lineage>
        <taxon>Bacteria</taxon>
        <taxon>Pseudomonadati</taxon>
        <taxon>Pseudomonadota</taxon>
        <taxon>Betaproteobacteria</taxon>
        <taxon>Burkholderiales</taxon>
        <taxon>Burkholderiaceae</taxon>
        <taxon>Ralstonia</taxon>
        <taxon>Ralstonia solanacearum species complex</taxon>
    </lineage>
</organism>
<feature type="transmembrane region" description="Helical" evidence="1">
    <location>
        <begin position="346"/>
        <end position="365"/>
    </location>
</feature>
<dbReference type="Proteomes" id="UP000310553">
    <property type="component" value="Chromosome"/>
</dbReference>
<protein>
    <submittedName>
        <fullName evidence="2">Oligosaccharide repeat unit polymerase</fullName>
    </submittedName>
</protein>
<keyword evidence="1" id="KW-0472">Membrane</keyword>
<evidence type="ECO:0000256" key="1">
    <source>
        <dbReference type="SAM" id="Phobius"/>
    </source>
</evidence>
<accession>A0AA92EBU2</accession>
<gene>
    <name evidence="2" type="ORF">E7Z57_04365</name>
</gene>
<feature type="transmembrane region" description="Helical" evidence="1">
    <location>
        <begin position="34"/>
        <end position="55"/>
    </location>
</feature>
<feature type="transmembrane region" description="Helical" evidence="1">
    <location>
        <begin position="322"/>
        <end position="340"/>
    </location>
</feature>
<keyword evidence="1" id="KW-1133">Transmembrane helix</keyword>
<feature type="transmembrane region" description="Helical" evidence="1">
    <location>
        <begin position="76"/>
        <end position="98"/>
    </location>
</feature>
<feature type="transmembrane region" description="Helical" evidence="1">
    <location>
        <begin position="168"/>
        <end position="183"/>
    </location>
</feature>
<dbReference type="EMBL" id="CP039339">
    <property type="protein sequence ID" value="QCX48396.1"/>
    <property type="molecule type" value="Genomic_DNA"/>
</dbReference>
<dbReference type="AlphaFoldDB" id="A0AA92EBU2"/>
<feature type="transmembrane region" description="Helical" evidence="1">
    <location>
        <begin position="145"/>
        <end position="162"/>
    </location>
</feature>
<keyword evidence="1" id="KW-0812">Transmembrane</keyword>